<evidence type="ECO:0000256" key="5">
    <source>
        <dbReference type="ARBA" id="ARBA00023136"/>
    </source>
</evidence>
<evidence type="ECO:0000256" key="3">
    <source>
        <dbReference type="ARBA" id="ARBA00022692"/>
    </source>
</evidence>
<comment type="caution">
    <text evidence="8">The sequence shown here is derived from an EMBL/GenBank/DDBJ whole genome shotgun (WGS) entry which is preliminary data.</text>
</comment>
<dbReference type="InterPro" id="IPR051790">
    <property type="entry name" value="Cytochrome_c-biogenesis_DsbD"/>
</dbReference>
<gene>
    <name evidence="8" type="ORF">KS407_10480</name>
</gene>
<dbReference type="PANTHER" id="PTHR31272:SF4">
    <property type="entry name" value="CYTOCHROME C-TYPE BIOGENESIS PROTEIN HI_1454-RELATED"/>
    <property type="match status" value="1"/>
</dbReference>
<dbReference type="Proteomes" id="UP000790580">
    <property type="component" value="Unassembled WGS sequence"/>
</dbReference>
<dbReference type="RefSeq" id="WP_088076035.1">
    <property type="nucleotide sequence ID" value="NZ_JAHQCR010000045.1"/>
</dbReference>
<feature type="transmembrane region" description="Helical" evidence="6">
    <location>
        <begin position="6"/>
        <end position="33"/>
    </location>
</feature>
<dbReference type="EMBL" id="JAHQCR010000045">
    <property type="protein sequence ID" value="MBU9721859.1"/>
    <property type="molecule type" value="Genomic_DNA"/>
</dbReference>
<evidence type="ECO:0000256" key="1">
    <source>
        <dbReference type="ARBA" id="ARBA00004141"/>
    </source>
</evidence>
<accession>A0ABS6JVZ3</accession>
<protein>
    <submittedName>
        <fullName evidence="8">Cytochrome c biogenesis protein CcdA</fullName>
    </submittedName>
</protein>
<evidence type="ECO:0000313" key="8">
    <source>
        <dbReference type="EMBL" id="MBU9721859.1"/>
    </source>
</evidence>
<feature type="transmembrane region" description="Helical" evidence="6">
    <location>
        <begin position="53"/>
        <end position="78"/>
    </location>
</feature>
<organism evidence="8 9">
    <name type="scientific">Evansella alkalicola</name>
    <dbReference type="NCBI Taxonomy" id="745819"/>
    <lineage>
        <taxon>Bacteria</taxon>
        <taxon>Bacillati</taxon>
        <taxon>Bacillota</taxon>
        <taxon>Bacilli</taxon>
        <taxon>Bacillales</taxon>
        <taxon>Bacillaceae</taxon>
        <taxon>Evansella</taxon>
    </lineage>
</organism>
<name>A0ABS6JVZ3_9BACI</name>
<dbReference type="InterPro" id="IPR003834">
    <property type="entry name" value="Cyt_c_assmbl_TM_dom"/>
</dbReference>
<comment type="subcellular location">
    <subcellularLocation>
        <location evidence="1">Membrane</location>
        <topology evidence="1">Multi-pass membrane protein</topology>
    </subcellularLocation>
</comment>
<evidence type="ECO:0000256" key="4">
    <source>
        <dbReference type="ARBA" id="ARBA00022989"/>
    </source>
</evidence>
<evidence type="ECO:0000313" key="9">
    <source>
        <dbReference type="Proteomes" id="UP000790580"/>
    </source>
</evidence>
<feature type="transmembrane region" description="Helical" evidence="6">
    <location>
        <begin position="84"/>
        <end position="104"/>
    </location>
</feature>
<comment type="similarity">
    <text evidence="2">Belongs to the DsbD family.</text>
</comment>
<reference evidence="8 9" key="1">
    <citation type="submission" date="2021-06" db="EMBL/GenBank/DDBJ databases">
        <title>Bacillus sp. RD4P76, an endophyte from a halophyte.</title>
        <authorList>
            <person name="Sun J.-Q."/>
        </authorList>
    </citation>
    <scope>NUCLEOTIDE SEQUENCE [LARGE SCALE GENOMIC DNA]</scope>
    <source>
        <strain evidence="8 9">JCM 17098</strain>
    </source>
</reference>
<evidence type="ECO:0000256" key="2">
    <source>
        <dbReference type="ARBA" id="ARBA00006143"/>
    </source>
</evidence>
<feature type="transmembrane region" description="Helical" evidence="6">
    <location>
        <begin position="167"/>
        <end position="189"/>
    </location>
</feature>
<keyword evidence="3 6" id="KW-0812">Transmembrane</keyword>
<feature type="transmembrane region" description="Helical" evidence="6">
    <location>
        <begin position="125"/>
        <end position="147"/>
    </location>
</feature>
<feature type="domain" description="Cytochrome C biogenesis protein transmembrane" evidence="7">
    <location>
        <begin position="5"/>
        <end position="187"/>
    </location>
</feature>
<proteinExistence type="inferred from homology"/>
<keyword evidence="5 6" id="KW-0472">Membrane</keyword>
<evidence type="ECO:0000259" key="7">
    <source>
        <dbReference type="Pfam" id="PF02683"/>
    </source>
</evidence>
<evidence type="ECO:0000256" key="6">
    <source>
        <dbReference type="SAM" id="Phobius"/>
    </source>
</evidence>
<sequence length="229" mass="24865">MDIWFAFAAGFLSFTSACILPLIPSYMAVITGLSVNDLTNSKVERFKVMPRSIAFVVGLIIPLMLIGMGATAVGAIFTPAFSTFLSQFLGFIVIIFGLQLLGLLNIQLFQREVRFQRFFQQKGGLFSVTLMGMAFGFGWTPCIGPMLSSILILATDSETIWQGGGLLLIYGLGLGIPFILIGLLSSISLKFLRFLQRHVKVLSVISGLLLVVLGILLVTGNMAYITPTL</sequence>
<dbReference type="Pfam" id="PF02683">
    <property type="entry name" value="DsbD_TM"/>
    <property type="match status" value="1"/>
</dbReference>
<keyword evidence="4 6" id="KW-1133">Transmembrane helix</keyword>
<dbReference type="PANTHER" id="PTHR31272">
    <property type="entry name" value="CYTOCHROME C-TYPE BIOGENESIS PROTEIN HI_1454-RELATED"/>
    <property type="match status" value="1"/>
</dbReference>
<feature type="transmembrane region" description="Helical" evidence="6">
    <location>
        <begin position="201"/>
        <end position="225"/>
    </location>
</feature>
<keyword evidence="9" id="KW-1185">Reference proteome</keyword>